<keyword evidence="3" id="KW-1185">Reference proteome</keyword>
<dbReference type="EMBL" id="JAGQDD010000009">
    <property type="protein sequence ID" value="MBQ0931612.1"/>
    <property type="molecule type" value="Genomic_DNA"/>
</dbReference>
<keyword evidence="1" id="KW-1133">Transmembrane helix</keyword>
<feature type="transmembrane region" description="Helical" evidence="1">
    <location>
        <begin position="37"/>
        <end position="55"/>
    </location>
</feature>
<keyword evidence="1" id="KW-0812">Transmembrane</keyword>
<sequence length="73" mass="7735">MPLPPILRPIGVGLLLDVVLRLGAVSGAGLALLMGRFLLAAVLAAVALGITLRLWRARRLSRPGARRPSAFVR</sequence>
<comment type="caution">
    <text evidence="2">The sequence shown here is derived from an EMBL/GenBank/DDBJ whole genome shotgun (WGS) entry which is preliminary data.</text>
</comment>
<evidence type="ECO:0000313" key="3">
    <source>
        <dbReference type="Proteomes" id="UP000676246"/>
    </source>
</evidence>
<name>A0A940Y834_9BURK</name>
<protein>
    <submittedName>
        <fullName evidence="2">Uncharacterized protein</fullName>
    </submittedName>
</protein>
<evidence type="ECO:0000313" key="2">
    <source>
        <dbReference type="EMBL" id="MBQ0931612.1"/>
    </source>
</evidence>
<proteinExistence type="predicted"/>
<dbReference type="RefSeq" id="WP_210854581.1">
    <property type="nucleotide sequence ID" value="NZ_JAGQDD010000009.1"/>
</dbReference>
<accession>A0A940Y834</accession>
<dbReference type="AlphaFoldDB" id="A0A940Y834"/>
<dbReference type="Proteomes" id="UP000676246">
    <property type="component" value="Unassembled WGS sequence"/>
</dbReference>
<evidence type="ECO:0000256" key="1">
    <source>
        <dbReference type="SAM" id="Phobius"/>
    </source>
</evidence>
<keyword evidence="1" id="KW-0472">Membrane</keyword>
<organism evidence="2 3">
    <name type="scientific">Ideonella alba</name>
    <dbReference type="NCBI Taxonomy" id="2824118"/>
    <lineage>
        <taxon>Bacteria</taxon>
        <taxon>Pseudomonadati</taxon>
        <taxon>Pseudomonadota</taxon>
        <taxon>Betaproteobacteria</taxon>
        <taxon>Burkholderiales</taxon>
        <taxon>Sphaerotilaceae</taxon>
        <taxon>Ideonella</taxon>
    </lineage>
</organism>
<reference evidence="2 3" key="1">
    <citation type="submission" date="2021-04" db="EMBL/GenBank/DDBJ databases">
        <title>The genome sequence of Ideonella sp. 3Y2.</title>
        <authorList>
            <person name="Liu Y."/>
        </authorList>
    </citation>
    <scope>NUCLEOTIDE SEQUENCE [LARGE SCALE GENOMIC DNA]</scope>
    <source>
        <strain evidence="2 3">3Y2</strain>
    </source>
</reference>
<gene>
    <name evidence="2" type="ORF">KAK03_14085</name>
</gene>